<dbReference type="EMBL" id="BMAO01019767">
    <property type="protein sequence ID" value="GFR32661.1"/>
    <property type="molecule type" value="Genomic_DNA"/>
</dbReference>
<dbReference type="AlphaFoldDB" id="A0A8X6K5R2"/>
<keyword evidence="2" id="KW-1185">Reference proteome</keyword>
<organism evidence="1 2">
    <name type="scientific">Trichonephila clavata</name>
    <name type="common">Joro spider</name>
    <name type="synonym">Nephila clavata</name>
    <dbReference type="NCBI Taxonomy" id="2740835"/>
    <lineage>
        <taxon>Eukaryota</taxon>
        <taxon>Metazoa</taxon>
        <taxon>Ecdysozoa</taxon>
        <taxon>Arthropoda</taxon>
        <taxon>Chelicerata</taxon>
        <taxon>Arachnida</taxon>
        <taxon>Araneae</taxon>
        <taxon>Araneomorphae</taxon>
        <taxon>Entelegynae</taxon>
        <taxon>Araneoidea</taxon>
        <taxon>Nephilidae</taxon>
        <taxon>Trichonephila</taxon>
    </lineage>
</organism>
<comment type="caution">
    <text evidence="1">The sequence shown here is derived from an EMBL/GenBank/DDBJ whole genome shotgun (WGS) entry which is preliminary data.</text>
</comment>
<reference evidence="1" key="1">
    <citation type="submission" date="2020-07" db="EMBL/GenBank/DDBJ databases">
        <title>Multicomponent nature underlies the extraordinary mechanical properties of spider dragline silk.</title>
        <authorList>
            <person name="Kono N."/>
            <person name="Nakamura H."/>
            <person name="Mori M."/>
            <person name="Yoshida Y."/>
            <person name="Ohtoshi R."/>
            <person name="Malay A.D."/>
            <person name="Moran D.A.P."/>
            <person name="Tomita M."/>
            <person name="Numata K."/>
            <person name="Arakawa K."/>
        </authorList>
    </citation>
    <scope>NUCLEOTIDE SEQUENCE</scope>
</reference>
<dbReference type="Proteomes" id="UP000887116">
    <property type="component" value="Unassembled WGS sequence"/>
</dbReference>
<accession>A0A8X6K5R2</accession>
<gene>
    <name evidence="1" type="ORF">TNCT_611821</name>
</gene>
<protein>
    <submittedName>
        <fullName evidence="1">Uncharacterized protein</fullName>
    </submittedName>
</protein>
<evidence type="ECO:0000313" key="1">
    <source>
        <dbReference type="EMBL" id="GFR32661.1"/>
    </source>
</evidence>
<proteinExistence type="predicted"/>
<sequence length="105" mass="12097">MVQLQRSLRFGWNHLENLQIAVMARRKAAKFFSDVSCPPKLHQSSRVHEKVSGFCLIFIDTRSSLLLRDTSHSSSSINRSEEHFIVPLFQRNINDSEPDMLELGL</sequence>
<evidence type="ECO:0000313" key="2">
    <source>
        <dbReference type="Proteomes" id="UP000887116"/>
    </source>
</evidence>
<name>A0A8X6K5R2_TRICU</name>